<comment type="caution">
    <text evidence="1">The sequence shown here is derived from an EMBL/GenBank/DDBJ whole genome shotgun (WGS) entry which is preliminary data.</text>
</comment>
<reference evidence="1" key="1">
    <citation type="submission" date="2020-06" db="EMBL/GenBank/DDBJ databases">
        <authorList>
            <person name="Li T."/>
            <person name="Hu X."/>
            <person name="Zhang T."/>
            <person name="Song X."/>
            <person name="Zhang H."/>
            <person name="Dai N."/>
            <person name="Sheng W."/>
            <person name="Hou X."/>
            <person name="Wei L."/>
        </authorList>
    </citation>
    <scope>NUCLEOTIDE SEQUENCE</scope>
    <source>
        <strain evidence="1">G01</strain>
        <tissue evidence="1">Leaf</tissue>
    </source>
</reference>
<proteinExistence type="predicted"/>
<reference evidence="1" key="2">
    <citation type="journal article" date="2024" name="Plant">
        <title>Genomic evolution and insights into agronomic trait innovations of Sesamum species.</title>
        <authorList>
            <person name="Miao H."/>
            <person name="Wang L."/>
            <person name="Qu L."/>
            <person name="Liu H."/>
            <person name="Sun Y."/>
            <person name="Le M."/>
            <person name="Wang Q."/>
            <person name="Wei S."/>
            <person name="Zheng Y."/>
            <person name="Lin W."/>
            <person name="Duan Y."/>
            <person name="Cao H."/>
            <person name="Xiong S."/>
            <person name="Wang X."/>
            <person name="Wei L."/>
            <person name="Li C."/>
            <person name="Ma Q."/>
            <person name="Ju M."/>
            <person name="Zhao R."/>
            <person name="Li G."/>
            <person name="Mu C."/>
            <person name="Tian Q."/>
            <person name="Mei H."/>
            <person name="Zhang T."/>
            <person name="Gao T."/>
            <person name="Zhang H."/>
        </authorList>
    </citation>
    <scope>NUCLEOTIDE SEQUENCE</scope>
    <source>
        <strain evidence="1">G01</strain>
    </source>
</reference>
<evidence type="ECO:0000313" key="1">
    <source>
        <dbReference type="EMBL" id="KAL0288404.1"/>
    </source>
</evidence>
<name>A0AAW2J123_9LAMI</name>
<organism evidence="1">
    <name type="scientific">Sesamum angustifolium</name>
    <dbReference type="NCBI Taxonomy" id="2727405"/>
    <lineage>
        <taxon>Eukaryota</taxon>
        <taxon>Viridiplantae</taxon>
        <taxon>Streptophyta</taxon>
        <taxon>Embryophyta</taxon>
        <taxon>Tracheophyta</taxon>
        <taxon>Spermatophyta</taxon>
        <taxon>Magnoliopsida</taxon>
        <taxon>eudicotyledons</taxon>
        <taxon>Gunneridae</taxon>
        <taxon>Pentapetalae</taxon>
        <taxon>asterids</taxon>
        <taxon>lamiids</taxon>
        <taxon>Lamiales</taxon>
        <taxon>Pedaliaceae</taxon>
        <taxon>Sesamum</taxon>
    </lineage>
</organism>
<sequence>MEIHRDRGSRKLWLSQRGYLEKVLDRSGMSKAKSVSNPLANNFKLSLEQCPKIDREIEDMAKVSYASVVSCLMYAMVCTSLDLAHAISQVWKYMSKPAEAEYMIVAETASEALWLNGLARNHVLSKVEFSYIVTVKVLLFG</sequence>
<accession>A0AAW2J123</accession>
<protein>
    <submittedName>
        <fullName evidence="1">Retrovirus-related Pol polyprotein from transposon TNT 1-94</fullName>
    </submittedName>
</protein>
<dbReference type="AlphaFoldDB" id="A0AAW2J123"/>
<dbReference type="EMBL" id="JACGWK010001447">
    <property type="protein sequence ID" value="KAL0288404.1"/>
    <property type="molecule type" value="Genomic_DNA"/>
</dbReference>
<gene>
    <name evidence="1" type="ORF">Sangu_2658300</name>
</gene>